<dbReference type="OMA" id="EEHTEMI"/>
<keyword evidence="6" id="KW-1185">Reference proteome</keyword>
<evidence type="ECO:0000313" key="5">
    <source>
        <dbReference type="EnsemblMetazoa" id="XP_022660676"/>
    </source>
</evidence>
<evidence type="ECO:0000256" key="3">
    <source>
        <dbReference type="ARBA" id="ARBA00015405"/>
    </source>
</evidence>
<dbReference type="GeneID" id="111250157"/>
<protein>
    <recommendedName>
        <fullName evidence="3">Mini-chromosome maintenance complex-binding protein</fullName>
    </recommendedName>
</protein>
<name>A0A7M7K2Z1_VARDE</name>
<dbReference type="GO" id="GO:0003682">
    <property type="term" value="F:chromatin binding"/>
    <property type="evidence" value="ECO:0007669"/>
    <property type="project" value="TreeGrafter"/>
</dbReference>
<dbReference type="KEGG" id="vde:111250157"/>
<evidence type="ECO:0000256" key="4">
    <source>
        <dbReference type="ARBA" id="ARBA00023242"/>
    </source>
</evidence>
<evidence type="ECO:0000256" key="2">
    <source>
        <dbReference type="ARBA" id="ARBA00007925"/>
    </source>
</evidence>
<proteinExistence type="inferred from homology"/>
<dbReference type="RefSeq" id="XP_022660676.1">
    <property type="nucleotide sequence ID" value="XM_022804941.1"/>
</dbReference>
<dbReference type="InterPro" id="IPR019140">
    <property type="entry name" value="MCM_complex-bd"/>
</dbReference>
<keyword evidence="4" id="KW-0539">Nucleus</keyword>
<dbReference type="Pfam" id="PF09739">
    <property type="entry name" value="MCM_bind"/>
    <property type="match status" value="2"/>
</dbReference>
<dbReference type="OrthoDB" id="329666at2759"/>
<evidence type="ECO:0000256" key="1">
    <source>
        <dbReference type="ARBA" id="ARBA00004123"/>
    </source>
</evidence>
<organism evidence="5 6">
    <name type="scientific">Varroa destructor</name>
    <name type="common">Honeybee mite</name>
    <dbReference type="NCBI Taxonomy" id="109461"/>
    <lineage>
        <taxon>Eukaryota</taxon>
        <taxon>Metazoa</taxon>
        <taxon>Ecdysozoa</taxon>
        <taxon>Arthropoda</taxon>
        <taxon>Chelicerata</taxon>
        <taxon>Arachnida</taxon>
        <taxon>Acari</taxon>
        <taxon>Parasitiformes</taxon>
        <taxon>Mesostigmata</taxon>
        <taxon>Gamasina</taxon>
        <taxon>Dermanyssoidea</taxon>
        <taxon>Varroidae</taxon>
        <taxon>Varroa</taxon>
    </lineage>
</organism>
<reference evidence="5" key="1">
    <citation type="submission" date="2021-01" db="UniProtKB">
        <authorList>
            <consortium name="EnsemblMetazoa"/>
        </authorList>
    </citation>
    <scope>IDENTIFICATION</scope>
</reference>
<dbReference type="GO" id="GO:0006261">
    <property type="term" value="P:DNA-templated DNA replication"/>
    <property type="evidence" value="ECO:0007669"/>
    <property type="project" value="TreeGrafter"/>
</dbReference>
<dbReference type="FunCoup" id="A0A7M7K2Z1">
    <property type="interactions" value="2007"/>
</dbReference>
<dbReference type="Proteomes" id="UP000594260">
    <property type="component" value="Unplaced"/>
</dbReference>
<dbReference type="PANTHER" id="PTHR13489">
    <property type="entry name" value="MINI-CHROMOSOME MAINTENANCE COMPLEX-BINDING PROTEIN"/>
    <property type="match status" value="1"/>
</dbReference>
<comment type="subcellular location">
    <subcellularLocation>
        <location evidence="1">Nucleus</location>
    </subcellularLocation>
</comment>
<dbReference type="PANTHER" id="PTHR13489:SF0">
    <property type="entry name" value="MINI-CHROMOSOME MAINTENANCE COMPLEX-BINDING PROTEIN"/>
    <property type="match status" value="1"/>
</dbReference>
<evidence type="ECO:0000313" key="6">
    <source>
        <dbReference type="Proteomes" id="UP000594260"/>
    </source>
</evidence>
<accession>A0A7M7K2Z1</accession>
<dbReference type="InParanoid" id="A0A7M7K2Z1"/>
<dbReference type="GO" id="GO:0005634">
    <property type="term" value="C:nucleus"/>
    <property type="evidence" value="ECO:0007669"/>
    <property type="project" value="UniProtKB-SubCell"/>
</dbReference>
<dbReference type="AlphaFoldDB" id="A0A7M7K2Z1"/>
<comment type="similarity">
    <text evidence="2">Belongs to the MCMBP family.</text>
</comment>
<sequence>MQDLVKKPLKEVDSIFKACKYDSEKTVETVLEFFKKQLDCSTKDLLKVPSLNDIPQDQLRVGQLVRFRCMIQDMYDPEYFMPAYRKDDAVITSLFRDPFDEDFGDEIVDSRPMDRSTWHCIAIPAENEWVINGYHQAFIALTTSKSVDIDMATNQNEEVPKKKSRFQHGEVNEAGHLRPNCFPLPTHQKSCIVKVYMDNANIRLNDVIEVIGILSHFPEKTDENQAETAPFGSDEYYFKNPPSSLVPRVHAVFCKKITHQNPLLGYYVEEESAIVRRRVLEEAPKWRSEFLSILKQVFLGDEQTAEYVLLHLISRVYVRHDVLPLGKFSLNLRNVAGEQAKLLAELLSQLVTKSHLVPMSLEFLNGTKFIPSKDYDLNRLKSGLLQLSDGTHIICDENALESGQLNAIGVENVKALGNMIQNQSVQYNFGFHQMEFYTDVPVLYVSQGKGLIRCDFQVKLQPTQSLDKLSEVASTLKEHLTEELLTNLRRYVTIMKISDQRLSEDMQKAVQEDFVAMRTANSTMTADDLHNLLVVARYVALSKGELDLSPESWIHAKELEAERLARCTQNWQTA</sequence>
<dbReference type="EnsemblMetazoa" id="XM_022804941">
    <property type="protein sequence ID" value="XP_022660676"/>
    <property type="gene ID" value="LOC111250157"/>
</dbReference>